<evidence type="ECO:0000256" key="3">
    <source>
        <dbReference type="ARBA" id="ARBA00022448"/>
    </source>
</evidence>
<keyword evidence="6 8" id="KW-1133">Transmembrane helix</keyword>
<keyword evidence="3" id="KW-0813">Transport</keyword>
<feature type="transmembrane region" description="Helical" evidence="8">
    <location>
        <begin position="35"/>
        <end position="55"/>
    </location>
</feature>
<feature type="transmembrane region" description="Helical" evidence="8">
    <location>
        <begin position="94"/>
        <end position="116"/>
    </location>
</feature>
<comment type="caution">
    <text evidence="9">The sequence shown here is derived from an EMBL/GenBank/DDBJ whole genome shotgun (WGS) entry which is preliminary data.</text>
</comment>
<keyword evidence="4" id="KW-1003">Cell membrane</keyword>
<dbReference type="AlphaFoldDB" id="A0AAX2ACS5"/>
<evidence type="ECO:0000313" key="10">
    <source>
        <dbReference type="Proteomes" id="UP000290092"/>
    </source>
</evidence>
<feature type="transmembrane region" description="Helical" evidence="8">
    <location>
        <begin position="253"/>
        <end position="275"/>
    </location>
</feature>
<evidence type="ECO:0000256" key="5">
    <source>
        <dbReference type="ARBA" id="ARBA00022692"/>
    </source>
</evidence>
<keyword evidence="5 8" id="KW-0812">Transmembrane</keyword>
<evidence type="ECO:0000256" key="8">
    <source>
        <dbReference type="SAM" id="Phobius"/>
    </source>
</evidence>
<feature type="transmembrane region" description="Helical" evidence="8">
    <location>
        <begin position="154"/>
        <end position="172"/>
    </location>
</feature>
<dbReference type="PANTHER" id="PTHR36838">
    <property type="entry name" value="AUXIN EFFLUX CARRIER FAMILY PROTEIN"/>
    <property type="match status" value="1"/>
</dbReference>
<feature type="transmembrane region" description="Helical" evidence="8">
    <location>
        <begin position="6"/>
        <end position="23"/>
    </location>
</feature>
<dbReference type="RefSeq" id="WP_114840807.1">
    <property type="nucleotide sequence ID" value="NZ_CP031219.1"/>
</dbReference>
<dbReference type="KEGG" id="amyt:AMYT_0310"/>
<comment type="subcellular location">
    <subcellularLocation>
        <location evidence="1">Cell membrane</location>
        <topology evidence="1">Multi-pass membrane protein</topology>
    </subcellularLocation>
</comment>
<dbReference type="Proteomes" id="UP000290092">
    <property type="component" value="Unassembled WGS sequence"/>
</dbReference>
<dbReference type="Gene3D" id="1.20.1530.20">
    <property type="match status" value="1"/>
</dbReference>
<feature type="transmembrane region" description="Helical" evidence="8">
    <location>
        <begin position="122"/>
        <end position="142"/>
    </location>
</feature>
<proteinExistence type="inferred from homology"/>
<dbReference type="Pfam" id="PF03547">
    <property type="entry name" value="Mem_trans"/>
    <property type="match status" value="1"/>
</dbReference>
<keyword evidence="10" id="KW-1185">Reference proteome</keyword>
<organism evidence="9 10">
    <name type="scientific">Malaciobacter mytili LMG 24559</name>
    <dbReference type="NCBI Taxonomy" id="1032238"/>
    <lineage>
        <taxon>Bacteria</taxon>
        <taxon>Pseudomonadati</taxon>
        <taxon>Campylobacterota</taxon>
        <taxon>Epsilonproteobacteria</taxon>
        <taxon>Campylobacterales</taxon>
        <taxon>Arcobacteraceae</taxon>
        <taxon>Malaciobacter</taxon>
    </lineage>
</organism>
<feature type="transmembrane region" description="Helical" evidence="8">
    <location>
        <begin position="61"/>
        <end position="82"/>
    </location>
</feature>
<evidence type="ECO:0000313" key="9">
    <source>
        <dbReference type="EMBL" id="RXK14812.1"/>
    </source>
</evidence>
<keyword evidence="7 8" id="KW-0472">Membrane</keyword>
<feature type="transmembrane region" description="Helical" evidence="8">
    <location>
        <begin position="287"/>
        <end position="308"/>
    </location>
</feature>
<dbReference type="GO" id="GO:0055085">
    <property type="term" value="P:transmembrane transport"/>
    <property type="evidence" value="ECO:0007669"/>
    <property type="project" value="InterPro"/>
</dbReference>
<gene>
    <name evidence="9" type="ORF">CP985_11695</name>
</gene>
<comment type="similarity">
    <text evidence="2">Belongs to the auxin efflux carrier (TC 2.A.69) family.</text>
</comment>
<name>A0AAX2ACS5_9BACT</name>
<reference evidence="9 10" key="1">
    <citation type="submission" date="2017-09" db="EMBL/GenBank/DDBJ databases">
        <title>Genomics of the genus Arcobacter.</title>
        <authorList>
            <person name="Perez-Cataluna A."/>
            <person name="Figueras M.J."/>
            <person name="Salas-Masso N."/>
        </authorList>
    </citation>
    <scope>NUCLEOTIDE SEQUENCE [LARGE SCALE GENOMIC DNA]</scope>
    <source>
        <strain evidence="9 10">CECT 7386</strain>
    </source>
</reference>
<feature type="transmembrane region" description="Helical" evidence="8">
    <location>
        <begin position="221"/>
        <end position="241"/>
    </location>
</feature>
<evidence type="ECO:0000256" key="1">
    <source>
        <dbReference type="ARBA" id="ARBA00004651"/>
    </source>
</evidence>
<dbReference type="EMBL" id="NXID01000050">
    <property type="protein sequence ID" value="RXK14812.1"/>
    <property type="molecule type" value="Genomic_DNA"/>
</dbReference>
<accession>A0AAX2ACS5</accession>
<protein>
    <submittedName>
        <fullName evidence="9">Transporter</fullName>
    </submittedName>
</protein>
<evidence type="ECO:0000256" key="2">
    <source>
        <dbReference type="ARBA" id="ARBA00010145"/>
    </source>
</evidence>
<evidence type="ECO:0000256" key="4">
    <source>
        <dbReference type="ARBA" id="ARBA00022475"/>
    </source>
</evidence>
<dbReference type="PANTHER" id="PTHR36838:SF1">
    <property type="entry name" value="SLR1864 PROTEIN"/>
    <property type="match status" value="1"/>
</dbReference>
<dbReference type="InterPro" id="IPR038770">
    <property type="entry name" value="Na+/solute_symporter_sf"/>
</dbReference>
<evidence type="ECO:0000256" key="7">
    <source>
        <dbReference type="ARBA" id="ARBA00023136"/>
    </source>
</evidence>
<feature type="transmembrane region" description="Helical" evidence="8">
    <location>
        <begin position="192"/>
        <end position="209"/>
    </location>
</feature>
<evidence type="ECO:0000256" key="6">
    <source>
        <dbReference type="ARBA" id="ARBA00022989"/>
    </source>
</evidence>
<dbReference type="InterPro" id="IPR004776">
    <property type="entry name" value="Mem_transp_PIN-like"/>
</dbReference>
<sequence>MGLFLTLLLKITPLYLNIVLGYISVKILDIKRESIANLVIYILAPIVVFSATISVKIDYTLISLPIFFFIFCSFTAILTYTLCKKYWSDATSNVLAFSAGTSNAGYTGIPLALIFFDHTFADIYIFTMLGFIFYGNTTGFYISAKGNFTVKQSLLKVVRLPILYAFILGLILNINGVSIPEELFIYTSQFKGAYGILGMMILGMSLVGLKKSSDLDKKFILISFFIKFIYWPLAILFFIYLDKTIFNLYNSEIYKMMFLFSILPLANNSVTLAILHGIKPEKASITILLSTIFSIIYIPIMLVLYGGFN</sequence>
<dbReference type="GO" id="GO:0005886">
    <property type="term" value="C:plasma membrane"/>
    <property type="evidence" value="ECO:0007669"/>
    <property type="project" value="UniProtKB-SubCell"/>
</dbReference>